<keyword evidence="12" id="KW-1185">Reference proteome</keyword>
<evidence type="ECO:0000259" key="10">
    <source>
        <dbReference type="PROSITE" id="PS50071"/>
    </source>
</evidence>
<evidence type="ECO:0000256" key="9">
    <source>
        <dbReference type="SAM" id="MobiDB-lite"/>
    </source>
</evidence>
<dbReference type="SMART" id="SM00574">
    <property type="entry name" value="POX"/>
    <property type="match status" value="1"/>
</dbReference>
<evidence type="ECO:0000313" key="11">
    <source>
        <dbReference type="EMBL" id="CAH9077813.1"/>
    </source>
</evidence>
<dbReference type="OrthoDB" id="10056939at2759"/>
<dbReference type="InterPro" id="IPR006563">
    <property type="entry name" value="POX_dom"/>
</dbReference>
<dbReference type="SMART" id="SM00389">
    <property type="entry name" value="HOX"/>
    <property type="match status" value="1"/>
</dbReference>
<dbReference type="AlphaFoldDB" id="A0A9P1E4B5"/>
<dbReference type="SUPFAM" id="SSF46689">
    <property type="entry name" value="Homeodomain-like"/>
    <property type="match status" value="1"/>
</dbReference>
<keyword evidence="5 8" id="KW-0371">Homeobox</keyword>
<dbReference type="GO" id="GO:0005634">
    <property type="term" value="C:nucleus"/>
    <property type="evidence" value="ECO:0007669"/>
    <property type="project" value="UniProtKB-SubCell"/>
</dbReference>
<evidence type="ECO:0000256" key="2">
    <source>
        <dbReference type="ARBA" id="ARBA00006454"/>
    </source>
</evidence>
<dbReference type="InterPro" id="IPR001356">
    <property type="entry name" value="HD"/>
</dbReference>
<dbReference type="CDD" id="cd00086">
    <property type="entry name" value="homeodomain"/>
    <property type="match status" value="1"/>
</dbReference>
<dbReference type="EMBL" id="CAMAPE010000010">
    <property type="protein sequence ID" value="CAH9077813.1"/>
    <property type="molecule type" value="Genomic_DNA"/>
</dbReference>
<feature type="region of interest" description="Disordered" evidence="9">
    <location>
        <begin position="418"/>
        <end position="447"/>
    </location>
</feature>
<dbReference type="InterPro" id="IPR008422">
    <property type="entry name" value="KN_HD"/>
</dbReference>
<evidence type="ECO:0000256" key="8">
    <source>
        <dbReference type="PROSITE-ProRule" id="PRU00108"/>
    </source>
</evidence>
<evidence type="ECO:0000256" key="4">
    <source>
        <dbReference type="ARBA" id="ARBA00023125"/>
    </source>
</evidence>
<comment type="subcellular location">
    <subcellularLocation>
        <location evidence="1 8">Nucleus</location>
    </subcellularLocation>
</comment>
<evidence type="ECO:0000256" key="3">
    <source>
        <dbReference type="ARBA" id="ARBA00023015"/>
    </source>
</evidence>
<dbReference type="Pfam" id="PF05920">
    <property type="entry name" value="Homeobox_KN"/>
    <property type="match status" value="1"/>
</dbReference>
<gene>
    <name evidence="11" type="ORF">CEURO_LOCUS6456</name>
</gene>
<dbReference type="Proteomes" id="UP001152484">
    <property type="component" value="Unassembled WGS sequence"/>
</dbReference>
<protein>
    <recommendedName>
        <fullName evidence="10">Homeobox domain-containing protein</fullName>
    </recommendedName>
</protein>
<dbReference type="InterPro" id="IPR009057">
    <property type="entry name" value="Homeodomain-like_sf"/>
</dbReference>
<evidence type="ECO:0000256" key="7">
    <source>
        <dbReference type="ARBA" id="ARBA00023242"/>
    </source>
</evidence>
<dbReference type="PANTHER" id="PTHR11850">
    <property type="entry name" value="HOMEOBOX PROTEIN TRANSCRIPTION FACTORS"/>
    <property type="match status" value="1"/>
</dbReference>
<evidence type="ECO:0000256" key="6">
    <source>
        <dbReference type="ARBA" id="ARBA00023163"/>
    </source>
</evidence>
<evidence type="ECO:0000256" key="1">
    <source>
        <dbReference type="ARBA" id="ARBA00004123"/>
    </source>
</evidence>
<reference evidence="11" key="1">
    <citation type="submission" date="2022-07" db="EMBL/GenBank/DDBJ databases">
        <authorList>
            <person name="Macas J."/>
            <person name="Novak P."/>
            <person name="Neumann P."/>
        </authorList>
    </citation>
    <scope>NUCLEOTIDE SEQUENCE</scope>
</reference>
<keyword evidence="3" id="KW-0805">Transcription regulation</keyword>
<keyword evidence="7 8" id="KW-0539">Nucleus</keyword>
<dbReference type="Gene3D" id="1.10.10.60">
    <property type="entry name" value="Homeodomain-like"/>
    <property type="match status" value="1"/>
</dbReference>
<keyword evidence="6" id="KW-0804">Transcription</keyword>
<evidence type="ECO:0000313" key="12">
    <source>
        <dbReference type="Proteomes" id="UP001152484"/>
    </source>
</evidence>
<sequence>MATYFSGLADQREDLPMPLLPNEKHNSYQPPGFPSNLVYLNHPSTIASYPELSSLSSYSTKPFDAQSVEQNLHYQGLSLSLAMQVPSSVQIPPYHDPYTNSGFSSLMATQIMNSDHGSQNDENKHVEYSFGSEGDNHERSMDFSQHINGIAGSVYNSKYLKATQELLDEVVNVHRDIRRPEKRNLNLFGQDEEADMKSSPSCFGAGMMSSEGHSSTNTSSGGELSAAERHDLDSKITKLFSLLDEVDKRYRQYHQQMQDVVSCFEMIAGLNSAKPYTSLALRTISCQFRCLRDAIKRQIQVAQKSLGEEQGGGGSQGERLHRLRYVDQKLRQQRSLQQFGGVMMRQPWRPQRGLPENAVSVLRAWLFEHFLHPYPKDSEKSMLARQTGLTRSQVANWFINARVRLWKPMIEDMYKEEFGDTEEGGSTASPKQISEKDKSLSEERDNTFAEQHTALSNQTGDEGITQPNSVSMFGGGTQVSLALGLKQNQNNLAKQLRGVSDKAASSTDIMGKAGDYYYMDQQERFVNSHLLPDFVL</sequence>
<feature type="compositionally biased region" description="Low complexity" evidence="9">
    <location>
        <begin position="209"/>
        <end position="223"/>
    </location>
</feature>
<keyword evidence="4 8" id="KW-0238">DNA-binding</keyword>
<organism evidence="11 12">
    <name type="scientific">Cuscuta europaea</name>
    <name type="common">European dodder</name>
    <dbReference type="NCBI Taxonomy" id="41803"/>
    <lineage>
        <taxon>Eukaryota</taxon>
        <taxon>Viridiplantae</taxon>
        <taxon>Streptophyta</taxon>
        <taxon>Embryophyta</taxon>
        <taxon>Tracheophyta</taxon>
        <taxon>Spermatophyta</taxon>
        <taxon>Magnoliopsida</taxon>
        <taxon>eudicotyledons</taxon>
        <taxon>Gunneridae</taxon>
        <taxon>Pentapetalae</taxon>
        <taxon>asterids</taxon>
        <taxon>lamiids</taxon>
        <taxon>Solanales</taxon>
        <taxon>Convolvulaceae</taxon>
        <taxon>Cuscuteae</taxon>
        <taxon>Cuscuta</taxon>
        <taxon>Cuscuta subgen. Cuscuta</taxon>
    </lineage>
</organism>
<dbReference type="GO" id="GO:0003677">
    <property type="term" value="F:DNA binding"/>
    <property type="evidence" value="ECO:0007669"/>
    <property type="project" value="UniProtKB-UniRule"/>
</dbReference>
<feature type="compositionally biased region" description="Basic and acidic residues" evidence="9">
    <location>
        <begin position="433"/>
        <end position="447"/>
    </location>
</feature>
<proteinExistence type="inferred from homology"/>
<feature type="domain" description="Homeobox" evidence="10">
    <location>
        <begin position="345"/>
        <end position="408"/>
    </location>
</feature>
<evidence type="ECO:0000256" key="5">
    <source>
        <dbReference type="ARBA" id="ARBA00023155"/>
    </source>
</evidence>
<dbReference type="Pfam" id="PF07526">
    <property type="entry name" value="POX"/>
    <property type="match status" value="1"/>
</dbReference>
<feature type="DNA-binding region" description="Homeobox" evidence="8">
    <location>
        <begin position="347"/>
        <end position="409"/>
    </location>
</feature>
<dbReference type="GO" id="GO:0006355">
    <property type="term" value="P:regulation of DNA-templated transcription"/>
    <property type="evidence" value="ECO:0007669"/>
    <property type="project" value="InterPro"/>
</dbReference>
<dbReference type="InterPro" id="IPR050224">
    <property type="entry name" value="TALE_homeobox"/>
</dbReference>
<dbReference type="PROSITE" id="PS50071">
    <property type="entry name" value="HOMEOBOX_2"/>
    <property type="match status" value="1"/>
</dbReference>
<name>A0A9P1E4B5_CUSEU</name>
<comment type="caution">
    <text evidence="11">The sequence shown here is derived from an EMBL/GenBank/DDBJ whole genome shotgun (WGS) entry which is preliminary data.</text>
</comment>
<comment type="similarity">
    <text evidence="2">Belongs to the TALE/BELL homeobox family.</text>
</comment>
<feature type="region of interest" description="Disordered" evidence="9">
    <location>
        <begin position="207"/>
        <end position="226"/>
    </location>
</feature>
<accession>A0A9P1E4B5</accession>